<feature type="domain" description="Bacteriophage T5 Orf172 DNA-binding" evidence="2">
    <location>
        <begin position="297"/>
        <end position="386"/>
    </location>
</feature>
<dbReference type="GeneID" id="96085069"/>
<protein>
    <recommendedName>
        <fullName evidence="2">Bacteriophage T5 Orf172 DNA-binding domain-containing protein</fullName>
    </recommendedName>
</protein>
<evidence type="ECO:0000313" key="3">
    <source>
        <dbReference type="EMBL" id="KAL1796207.1"/>
    </source>
</evidence>
<dbReference type="InterPro" id="IPR053006">
    <property type="entry name" value="Meiosis_regulatory"/>
</dbReference>
<evidence type="ECO:0000259" key="2">
    <source>
        <dbReference type="SMART" id="SM00974"/>
    </source>
</evidence>
<evidence type="ECO:0000256" key="1">
    <source>
        <dbReference type="SAM" id="MobiDB-lite"/>
    </source>
</evidence>
<comment type="caution">
    <text evidence="3">The sequence shown here is derived from an EMBL/GenBank/DDBJ whole genome shotgun (WGS) entry which is preliminary data.</text>
</comment>
<proteinExistence type="predicted"/>
<dbReference type="EMBL" id="JBHGVX010000004">
    <property type="protein sequence ID" value="KAL1796207.1"/>
    <property type="molecule type" value="Genomic_DNA"/>
</dbReference>
<organism evidence="3 4">
    <name type="scientific">Alternaria dauci</name>
    <dbReference type="NCBI Taxonomy" id="48095"/>
    <lineage>
        <taxon>Eukaryota</taxon>
        <taxon>Fungi</taxon>
        <taxon>Dikarya</taxon>
        <taxon>Ascomycota</taxon>
        <taxon>Pezizomycotina</taxon>
        <taxon>Dothideomycetes</taxon>
        <taxon>Pleosporomycetidae</taxon>
        <taxon>Pleosporales</taxon>
        <taxon>Pleosporineae</taxon>
        <taxon>Pleosporaceae</taxon>
        <taxon>Alternaria</taxon>
        <taxon>Alternaria sect. Porri</taxon>
    </lineage>
</organism>
<dbReference type="RefSeq" id="XP_069306791.1">
    <property type="nucleotide sequence ID" value="XM_069451494.1"/>
</dbReference>
<dbReference type="SMART" id="SM00974">
    <property type="entry name" value="T5orf172"/>
    <property type="match status" value="1"/>
</dbReference>
<dbReference type="Proteomes" id="UP001578633">
    <property type="component" value="Chromosome 4"/>
</dbReference>
<gene>
    <name evidence="3" type="ORF">ACET3X_004747</name>
</gene>
<keyword evidence="4" id="KW-1185">Reference proteome</keyword>
<dbReference type="PANTHER" id="PTHR28094">
    <property type="entry name" value="MEIOTICALLY UP-REGULATED GENE 113 PROTEIN"/>
    <property type="match status" value="1"/>
</dbReference>
<dbReference type="InterPro" id="IPR018306">
    <property type="entry name" value="Phage_T5_Orf172_DNA-bd"/>
</dbReference>
<feature type="compositionally biased region" description="Basic residues" evidence="1">
    <location>
        <begin position="430"/>
        <end position="451"/>
    </location>
</feature>
<dbReference type="PANTHER" id="PTHR28094:SF1">
    <property type="entry name" value="MEIOTICALLY UP-REGULATED GENE 113 PROTEIN"/>
    <property type="match status" value="1"/>
</dbReference>
<feature type="region of interest" description="Disordered" evidence="1">
    <location>
        <begin position="422"/>
        <end position="451"/>
    </location>
</feature>
<accession>A0ABR3UI95</accession>
<reference evidence="3 4" key="1">
    <citation type="submission" date="2024-09" db="EMBL/GenBank/DDBJ databases">
        <title>T2T genomes of carrot and Alternaria dauci and their utility for understanding host-pathogen interaction during carrot leaf blight disease.</title>
        <authorList>
            <person name="Liu W."/>
            <person name="Xu S."/>
            <person name="Ou C."/>
            <person name="Liu X."/>
            <person name="Zhuang F."/>
            <person name="Deng X.W."/>
        </authorList>
    </citation>
    <scope>NUCLEOTIDE SEQUENCE [LARGE SCALE GENOMIC DNA]</scope>
    <source>
        <strain evidence="3 4">A2016</strain>
    </source>
</reference>
<sequence>MKIFRNLTSELQEISQKNVASLSVKYDINPSFEFSDDPISTRTRSKTSSKALVASAVHGALNGGSSDVETPHYQTTPLVRSAFGRLLEQIMPHDFHARIASEPTCCVASLVTDSSRRCAKSKRSFCDIGGILKKLARCKSMNNYFGILNNIEDLVDSLMCNIHWGTVFKQLEAGSRMAQLRSRVEDMTSMTAVDRAAFNRWASAICDLEAPGDRVSEPLLISKHAKQVVKIKPIVKLQIKAPANKAVVRFALSSGFSHYEPKKTRGCSVFDALYEQAASPLTPRARDPGFIYMYWDRAFFGKIKIGYTNNLAERLKTWKRKCNPENAYHSGAESQVEMPHVFRVEQLIHTELKEYRLRRKCDGCDKLHKEWFEVNQVHAVKVMKKWRDWMLQKPYVYDETLCQWVIKSEMLDTLEGMCEPIPHERSVQNPRRKSVGLHRTPQKKKGSRRTM</sequence>
<dbReference type="Pfam" id="PF10544">
    <property type="entry name" value="T5orf172"/>
    <property type="match status" value="1"/>
</dbReference>
<evidence type="ECO:0000313" key="4">
    <source>
        <dbReference type="Proteomes" id="UP001578633"/>
    </source>
</evidence>
<name>A0ABR3UI95_9PLEO</name>